<name>A0A914R410_9BILA</name>
<reference evidence="3" key="1">
    <citation type="submission" date="2022-11" db="UniProtKB">
        <authorList>
            <consortium name="WormBaseParasite"/>
        </authorList>
    </citation>
    <scope>IDENTIFICATION</scope>
</reference>
<accession>A0A914R410</accession>
<evidence type="ECO:0000313" key="2">
    <source>
        <dbReference type="Proteomes" id="UP000887578"/>
    </source>
</evidence>
<proteinExistence type="predicted"/>
<dbReference type="WBParaSite" id="PDA_v2.g9331.t1">
    <property type="protein sequence ID" value="PDA_v2.g9331.t1"/>
    <property type="gene ID" value="PDA_v2.g9331"/>
</dbReference>
<dbReference type="AlphaFoldDB" id="A0A914R410"/>
<keyword evidence="2" id="KW-1185">Reference proteome</keyword>
<feature type="chain" id="PRO_5037915475" evidence="1">
    <location>
        <begin position="22"/>
        <end position="172"/>
    </location>
</feature>
<protein>
    <submittedName>
        <fullName evidence="3">Uncharacterized protein</fullName>
    </submittedName>
</protein>
<dbReference type="Proteomes" id="UP000887578">
    <property type="component" value="Unplaced"/>
</dbReference>
<evidence type="ECO:0000313" key="3">
    <source>
        <dbReference type="WBParaSite" id="PDA_v2.g9331.t1"/>
    </source>
</evidence>
<sequence length="172" mass="18469">MKSGCLFSICAFLLIIQHVSATCTPFLGDKSKTCPAQCAWYTCGLPEVYKTGCPADFERDCINQTESVKFINSRNSYDLEYVNIKENVQYFSGCSDAGANGTDSLSCFQSAAFSDKTKVSKSDFCLEGGKPCGAPATETTTPVSGSSEQNGALKLIGILAFGWMLLSAAWIQ</sequence>
<evidence type="ECO:0000256" key="1">
    <source>
        <dbReference type="SAM" id="SignalP"/>
    </source>
</evidence>
<keyword evidence="1" id="KW-0732">Signal</keyword>
<organism evidence="2 3">
    <name type="scientific">Panagrolaimus davidi</name>
    <dbReference type="NCBI Taxonomy" id="227884"/>
    <lineage>
        <taxon>Eukaryota</taxon>
        <taxon>Metazoa</taxon>
        <taxon>Ecdysozoa</taxon>
        <taxon>Nematoda</taxon>
        <taxon>Chromadorea</taxon>
        <taxon>Rhabditida</taxon>
        <taxon>Tylenchina</taxon>
        <taxon>Panagrolaimomorpha</taxon>
        <taxon>Panagrolaimoidea</taxon>
        <taxon>Panagrolaimidae</taxon>
        <taxon>Panagrolaimus</taxon>
    </lineage>
</organism>
<feature type="signal peptide" evidence="1">
    <location>
        <begin position="1"/>
        <end position="21"/>
    </location>
</feature>